<dbReference type="EMBL" id="JACHVA010000102">
    <property type="protein sequence ID" value="MBC2602881.1"/>
    <property type="molecule type" value="Genomic_DNA"/>
</dbReference>
<dbReference type="Proteomes" id="UP000525652">
    <property type="component" value="Unassembled WGS sequence"/>
</dbReference>
<accession>A0A7X1AZK4</accession>
<dbReference type="NCBIfam" id="NF041277">
    <property type="entry name" value="coba_remo_CbiR"/>
    <property type="match status" value="1"/>
</dbReference>
<name>A0A7X1AZK4_9BACT</name>
<keyword evidence="2" id="KW-0413">Isomerase</keyword>
<dbReference type="AlphaFoldDB" id="A0A7X1AZK4"/>
<feature type="domain" description="Xylose isomerase-like TIM barrel" evidence="1">
    <location>
        <begin position="38"/>
        <end position="206"/>
    </location>
</feature>
<dbReference type="InterPro" id="IPR013022">
    <property type="entry name" value="Xyl_isomerase-like_TIM-brl"/>
</dbReference>
<sequence length="267" mass="30183">MNAPPPFRVGTTSFIIPADYGPNIQFLAGKTEDIALLFFESLKPNTELSWLEEARTLQDRHDLTFTVHLPADIRLASTRESLRAQAIASCETIMRMLAPLQPKAYVCHADGDSEQPLNRSELTALSRSLIRLGECCGDASRICVENVRESHDTLRPALQDSGASICYDLGHAILRDQPVLQELRQWLPHCRVLHLHGVKEGRDHHPLSELPPHLLQEVLEIFGSPEGPPNRTLTLELFHRDRWESSVRTLNAMLAEMNRLRPKEVTR</sequence>
<keyword evidence="3" id="KW-1185">Reference proteome</keyword>
<evidence type="ECO:0000313" key="2">
    <source>
        <dbReference type="EMBL" id="MBC2602881.1"/>
    </source>
</evidence>
<dbReference type="SUPFAM" id="SSF51658">
    <property type="entry name" value="Xylose isomerase-like"/>
    <property type="match status" value="1"/>
</dbReference>
<dbReference type="RefSeq" id="WP_185693547.1">
    <property type="nucleotide sequence ID" value="NZ_JACHVA010000102.1"/>
</dbReference>
<comment type="caution">
    <text evidence="2">The sequence shown here is derived from an EMBL/GenBank/DDBJ whole genome shotgun (WGS) entry which is preliminary data.</text>
</comment>
<proteinExistence type="predicted"/>
<dbReference type="Gene3D" id="3.20.20.150">
    <property type="entry name" value="Divalent-metal-dependent TIM barrel enzymes"/>
    <property type="match status" value="1"/>
</dbReference>
<reference evidence="2 3" key="1">
    <citation type="submission" date="2020-07" db="EMBL/GenBank/DDBJ databases">
        <authorList>
            <person name="Feng X."/>
        </authorList>
    </citation>
    <scope>NUCLEOTIDE SEQUENCE [LARGE SCALE GENOMIC DNA]</scope>
    <source>
        <strain evidence="2 3">JCM14086</strain>
    </source>
</reference>
<evidence type="ECO:0000259" key="1">
    <source>
        <dbReference type="Pfam" id="PF01261"/>
    </source>
</evidence>
<dbReference type="GO" id="GO:0016853">
    <property type="term" value="F:isomerase activity"/>
    <property type="evidence" value="ECO:0007669"/>
    <property type="project" value="UniProtKB-KW"/>
</dbReference>
<gene>
    <name evidence="2" type="ORF">H5P30_13945</name>
</gene>
<dbReference type="Pfam" id="PF01261">
    <property type="entry name" value="AP_endonuc_2"/>
    <property type="match status" value="1"/>
</dbReference>
<protein>
    <submittedName>
        <fullName evidence="2">Sugar phosphate isomerase/epimerase</fullName>
    </submittedName>
</protein>
<organism evidence="2 3">
    <name type="scientific">Puniceicoccus vermicola</name>
    <dbReference type="NCBI Taxonomy" id="388746"/>
    <lineage>
        <taxon>Bacteria</taxon>
        <taxon>Pseudomonadati</taxon>
        <taxon>Verrucomicrobiota</taxon>
        <taxon>Opitutia</taxon>
        <taxon>Puniceicoccales</taxon>
        <taxon>Puniceicoccaceae</taxon>
        <taxon>Puniceicoccus</taxon>
    </lineage>
</organism>
<evidence type="ECO:0000313" key="3">
    <source>
        <dbReference type="Proteomes" id="UP000525652"/>
    </source>
</evidence>
<dbReference type="InterPro" id="IPR036237">
    <property type="entry name" value="Xyl_isomerase-like_sf"/>
</dbReference>